<protein>
    <submittedName>
        <fullName evidence="3">Uncharacterized protein</fullName>
    </submittedName>
</protein>
<dbReference type="PANTHER" id="PTHR13037:SF24">
    <property type="entry name" value="POLYCOMB PROTEIN PCL-RELATED"/>
    <property type="match status" value="1"/>
</dbReference>
<reference evidence="3" key="2">
    <citation type="submission" date="2023-06" db="EMBL/GenBank/DDBJ databases">
        <authorList>
            <consortium name="Lawrence Berkeley National Laboratory"/>
            <person name="Haridas S."/>
            <person name="Hensen N."/>
            <person name="Bonometti L."/>
            <person name="Westerberg I."/>
            <person name="Brannstrom I.O."/>
            <person name="Guillou S."/>
            <person name="Cros-Aarteil S."/>
            <person name="Calhoun S."/>
            <person name="Kuo A."/>
            <person name="Mondo S."/>
            <person name="Pangilinan J."/>
            <person name="Riley R."/>
            <person name="Labutti K."/>
            <person name="Andreopoulos B."/>
            <person name="Lipzen A."/>
            <person name="Chen C."/>
            <person name="Yanf M."/>
            <person name="Daum C."/>
            <person name="Ng V."/>
            <person name="Clum A."/>
            <person name="Steindorff A."/>
            <person name="Ohm R."/>
            <person name="Martin F."/>
            <person name="Silar P."/>
            <person name="Natvig D."/>
            <person name="Lalanne C."/>
            <person name="Gautier V."/>
            <person name="Ament-Velasquez S.L."/>
            <person name="Kruys A."/>
            <person name="Hutchinson M.I."/>
            <person name="Powell A.J."/>
            <person name="Barry K."/>
            <person name="Miller A.N."/>
            <person name="Grigoriev I.V."/>
            <person name="Debuchy R."/>
            <person name="Gladieux P."/>
            <person name="Thoren M.H."/>
            <person name="Johannesson H."/>
        </authorList>
    </citation>
    <scope>NUCLEOTIDE SEQUENCE</scope>
    <source>
        <strain evidence="3">CBS 168.71</strain>
    </source>
</reference>
<keyword evidence="4" id="KW-1185">Reference proteome</keyword>
<feature type="compositionally biased region" description="Polar residues" evidence="2">
    <location>
        <begin position="879"/>
        <end position="891"/>
    </location>
</feature>
<comment type="caution">
    <text evidence="3">The sequence shown here is derived from an EMBL/GenBank/DDBJ whole genome shotgun (WGS) entry which is preliminary data.</text>
</comment>
<evidence type="ECO:0000313" key="4">
    <source>
        <dbReference type="Proteomes" id="UP001278766"/>
    </source>
</evidence>
<feature type="region of interest" description="Disordered" evidence="2">
    <location>
        <begin position="879"/>
        <end position="995"/>
    </location>
</feature>
<sequence length="995" mass="105274">MSDLPNRLPGQAPEGQSAADIEAAMKAEGARQAMMDDLGIARVENLPLDDGSRDRVRGQRGHHAEPDPNRRQPPLRRSPAGPSLPGVNGAAWGMNQAWQDAMEARIFDDDDAEAVKDLDDLGGGRLYDTGDGSQKARVSHMTMRILNQRSVRSGHQPVGRPAASKGGRPSQGPAEFGRNNISAAATSSSHRGNNSRASAPSANSKPKANNVNPRARLANQPRARPRPALPVAPPMPETAIDPDAALSFEIENVILKIVVKFSSRDINPALPALVVLSTAAPPELGFLTVVIYNNKYCEWAMSAWLDYSTGDDNRLGITFQNGGVYQGYELQFGSQDGLREFMAAARALQTGKHPNQVGSASVPATTVVTIPVSNMLAPEPPRKTLIPGDVSLQAASPQAPAPQNVPPATRTAPGPMALAEPIAVLAAPDVSQVLPPPDVPPATPTALSPVVVPEPTAAPETPDVNDTDAASMKAFRDAAIVTCRTLLQFFYHSGAAGGSTTTVGDMDQTAEGIKSGVLEHTMESARAMGLGEQKIHMLRDAINVYFAPQPTPQPTPQPVSCEVQRALTIPRRIYSIDFLLSRRDAAVNPPRSLPNIPGLPQPGSSSRGRASSHQKGTVDQSQFSRSADAMQWVLREAPLTKPEPKEFKSAPDTTPRAPENTQPTAPNVVGLGGTPDTGLNNSRWASSALEIKNANYFTGPRYEKTWAKRTYLEELAQLDPETRITAPTEDMMEYYFPLPDADKAQSGSQASVVDGSPAPGTLGETYKMEHLNTDMSRLSIRSPTAPRSRSARLAASAETSGAAQTPSPPSAMTPPLVSAVSSQSPASTPSATCLEAEATPRFSQPTRVISALPATYLETQTASRLSTSAISSPSMILTSPTMSSAAQTPSHPSAMSPPVVPRVSSQSSVSIAEVPNRLRSEHGPQPPALAQTEASTPPGPLNPAPRQFPLVPAQPPAPPAAQPRVRGLAASRHSDGTAPTSSGKFNFYVPHSARQ</sequence>
<name>A0AAE0HIG2_9PEZI</name>
<feature type="region of interest" description="Disordered" evidence="2">
    <location>
        <begin position="44"/>
        <end position="91"/>
    </location>
</feature>
<dbReference type="RefSeq" id="XP_062660316.1">
    <property type="nucleotide sequence ID" value="XM_062807343.1"/>
</dbReference>
<evidence type="ECO:0000256" key="1">
    <source>
        <dbReference type="ARBA" id="ARBA00022581"/>
    </source>
</evidence>
<evidence type="ECO:0000256" key="2">
    <source>
        <dbReference type="SAM" id="MobiDB-lite"/>
    </source>
</evidence>
<reference evidence="3" key="1">
    <citation type="journal article" date="2023" name="Mol. Phylogenet. Evol.">
        <title>Genome-scale phylogeny and comparative genomics of the fungal order Sordariales.</title>
        <authorList>
            <person name="Hensen N."/>
            <person name="Bonometti L."/>
            <person name="Westerberg I."/>
            <person name="Brannstrom I.O."/>
            <person name="Guillou S."/>
            <person name="Cros-Aarteil S."/>
            <person name="Calhoun S."/>
            <person name="Haridas S."/>
            <person name="Kuo A."/>
            <person name="Mondo S."/>
            <person name="Pangilinan J."/>
            <person name="Riley R."/>
            <person name="LaButti K."/>
            <person name="Andreopoulos B."/>
            <person name="Lipzen A."/>
            <person name="Chen C."/>
            <person name="Yan M."/>
            <person name="Daum C."/>
            <person name="Ng V."/>
            <person name="Clum A."/>
            <person name="Steindorff A."/>
            <person name="Ohm R.A."/>
            <person name="Martin F."/>
            <person name="Silar P."/>
            <person name="Natvig D.O."/>
            <person name="Lalanne C."/>
            <person name="Gautier V."/>
            <person name="Ament-Velasquez S.L."/>
            <person name="Kruys A."/>
            <person name="Hutchinson M.I."/>
            <person name="Powell A.J."/>
            <person name="Barry K."/>
            <person name="Miller A.N."/>
            <person name="Grigoriev I.V."/>
            <person name="Debuchy R."/>
            <person name="Gladieux P."/>
            <person name="Hiltunen Thoren M."/>
            <person name="Johannesson H."/>
        </authorList>
    </citation>
    <scope>NUCLEOTIDE SEQUENCE</scope>
    <source>
        <strain evidence="3">CBS 168.71</strain>
    </source>
</reference>
<feature type="region of interest" description="Disordered" evidence="2">
    <location>
        <begin position="587"/>
        <end position="675"/>
    </location>
</feature>
<feature type="compositionally biased region" description="Low complexity" evidence="2">
    <location>
        <begin position="892"/>
        <end position="915"/>
    </location>
</feature>
<proteinExistence type="predicted"/>
<feature type="compositionally biased region" description="Polar residues" evidence="2">
    <location>
        <begin position="179"/>
        <end position="192"/>
    </location>
</feature>
<accession>A0AAE0HIG2</accession>
<feature type="compositionally biased region" description="Low complexity" evidence="2">
    <location>
        <begin position="194"/>
        <end position="222"/>
    </location>
</feature>
<feature type="compositionally biased region" description="Pro residues" evidence="2">
    <location>
        <begin position="952"/>
        <end position="961"/>
    </location>
</feature>
<feature type="compositionally biased region" description="Low complexity" evidence="2">
    <location>
        <begin position="817"/>
        <end position="830"/>
    </location>
</feature>
<dbReference type="AlphaFoldDB" id="A0AAE0HIG2"/>
<organism evidence="3 4">
    <name type="scientific">Chaetomium fimeti</name>
    <dbReference type="NCBI Taxonomy" id="1854472"/>
    <lineage>
        <taxon>Eukaryota</taxon>
        <taxon>Fungi</taxon>
        <taxon>Dikarya</taxon>
        <taxon>Ascomycota</taxon>
        <taxon>Pezizomycotina</taxon>
        <taxon>Sordariomycetes</taxon>
        <taxon>Sordariomycetidae</taxon>
        <taxon>Sordariales</taxon>
        <taxon>Chaetomiaceae</taxon>
        <taxon>Chaetomium</taxon>
    </lineage>
</organism>
<feature type="compositionally biased region" description="Basic and acidic residues" evidence="2">
    <location>
        <begin position="50"/>
        <end position="70"/>
    </location>
</feature>
<dbReference type="Proteomes" id="UP001278766">
    <property type="component" value="Unassembled WGS sequence"/>
</dbReference>
<dbReference type="EMBL" id="JAUEPN010000003">
    <property type="protein sequence ID" value="KAK3296802.1"/>
    <property type="molecule type" value="Genomic_DNA"/>
</dbReference>
<feature type="compositionally biased region" description="Low complexity" evidence="2">
    <location>
        <begin position="781"/>
        <end position="800"/>
    </location>
</feature>
<gene>
    <name evidence="3" type="ORF">B0H64DRAFT_456442</name>
</gene>
<dbReference type="GeneID" id="87844291"/>
<feature type="region of interest" description="Disordered" evidence="2">
    <location>
        <begin position="740"/>
        <end position="830"/>
    </location>
</feature>
<keyword evidence="1" id="KW-0945">Host-virus interaction</keyword>
<feature type="region of interest" description="Disordered" evidence="2">
    <location>
        <begin position="146"/>
        <end position="234"/>
    </location>
</feature>
<feature type="compositionally biased region" description="Polar residues" evidence="2">
    <location>
        <begin position="602"/>
        <end position="625"/>
    </location>
</feature>
<dbReference type="PANTHER" id="PTHR13037">
    <property type="entry name" value="FORMIN"/>
    <property type="match status" value="1"/>
</dbReference>
<evidence type="ECO:0000313" key="3">
    <source>
        <dbReference type="EMBL" id="KAK3296802.1"/>
    </source>
</evidence>